<evidence type="ECO:0000256" key="2">
    <source>
        <dbReference type="ARBA" id="ARBA00023125"/>
    </source>
</evidence>
<dbReference type="RefSeq" id="WP_002373836.1">
    <property type="nucleotide sequence ID" value="NZ_CABGQB010000006.1"/>
</dbReference>
<name>A0AAI8PYF3_ENTFC</name>
<sequence>MIEVDKKGVQMFINSVNDAVFSCQACVNVYVLKLSRTYFIPVDVLFIDQRNRAWELKKKYFEKQIKSKVKQRQLIVAFNEIIDKVILRREKQHFQFSLSNQHFLIRVEKIEDKEHLIILGPFCTSETIQSHIVLRKCIRKLRKFYSKKVNKYLYLVIDEILATENFYRHSLGFWAKKIGYDYSYLSREFKKYVGCSYSYYREKYRIEHAKNDLLMTQLSIEEISNFLGFYDSSHFYNSFFKEERTSPTFFRNRYKKLNKGWNINPAFVYCVD</sequence>
<dbReference type="Proteomes" id="UP000275747">
    <property type="component" value="Chromosome"/>
</dbReference>
<dbReference type="PROSITE" id="PS01124">
    <property type="entry name" value="HTH_ARAC_FAMILY_2"/>
    <property type="match status" value="1"/>
</dbReference>
<accession>A0AAI8PYF3</accession>
<keyword evidence="3" id="KW-0804">Transcription</keyword>
<evidence type="ECO:0000259" key="4">
    <source>
        <dbReference type="PROSITE" id="PS01124"/>
    </source>
</evidence>
<evidence type="ECO:0000256" key="1">
    <source>
        <dbReference type="ARBA" id="ARBA00023015"/>
    </source>
</evidence>
<dbReference type="InterPro" id="IPR009057">
    <property type="entry name" value="Homeodomain-like_sf"/>
</dbReference>
<proteinExistence type="predicted"/>
<dbReference type="Gene3D" id="1.10.10.60">
    <property type="entry name" value="Homeodomain-like"/>
    <property type="match status" value="2"/>
</dbReference>
<dbReference type="InterPro" id="IPR018060">
    <property type="entry name" value="HTH_AraC"/>
</dbReference>
<evidence type="ECO:0000313" key="6">
    <source>
        <dbReference type="Proteomes" id="UP000275747"/>
    </source>
</evidence>
<dbReference type="SUPFAM" id="SSF46689">
    <property type="entry name" value="Homeodomain-like"/>
    <property type="match status" value="1"/>
</dbReference>
<keyword evidence="1" id="KW-0805">Transcription regulation</keyword>
<dbReference type="PANTHER" id="PTHR43280:SF34">
    <property type="entry name" value="ARAC-FAMILY TRANSCRIPTIONAL REGULATOR"/>
    <property type="match status" value="1"/>
</dbReference>
<dbReference type="SMART" id="SM00342">
    <property type="entry name" value="HTH_ARAC"/>
    <property type="match status" value="1"/>
</dbReference>
<dbReference type="EMBL" id="CP033041">
    <property type="protein sequence ID" value="AYM74148.1"/>
    <property type="molecule type" value="Genomic_DNA"/>
</dbReference>
<organism evidence="5 6">
    <name type="scientific">Enterococcus faecium</name>
    <name type="common">Streptococcus faecium</name>
    <dbReference type="NCBI Taxonomy" id="1352"/>
    <lineage>
        <taxon>Bacteria</taxon>
        <taxon>Bacillati</taxon>
        <taxon>Bacillota</taxon>
        <taxon>Bacilli</taxon>
        <taxon>Lactobacillales</taxon>
        <taxon>Enterococcaceae</taxon>
        <taxon>Enterococcus</taxon>
    </lineage>
</organism>
<protein>
    <submittedName>
        <fullName evidence="5">AraC family transcriptional regulator</fullName>
    </submittedName>
</protein>
<reference evidence="5 6" key="1">
    <citation type="submission" date="2018-10" db="EMBL/GenBank/DDBJ databases">
        <title>Escaping from acidified nitrite in gastric host defense: Transcriptomic basis for resistance to free nitrous acid in Enterococcus faecalis.</title>
        <authorList>
            <person name="Yu Z."/>
            <person name="Shi D."/>
            <person name="Liu W."/>
            <person name="Meng F."/>
        </authorList>
    </citation>
    <scope>NUCLEOTIDE SEQUENCE [LARGE SCALE GENOMIC DNA]</scope>
    <source>
        <strain evidence="5 6">JE1</strain>
    </source>
</reference>
<dbReference type="AlphaFoldDB" id="A0AAI8PYF3"/>
<gene>
    <name evidence="5" type="ORF">D9Z05_13330</name>
</gene>
<dbReference type="GO" id="GO:0043565">
    <property type="term" value="F:sequence-specific DNA binding"/>
    <property type="evidence" value="ECO:0007669"/>
    <property type="project" value="InterPro"/>
</dbReference>
<keyword evidence="2" id="KW-0238">DNA-binding</keyword>
<dbReference type="PANTHER" id="PTHR43280">
    <property type="entry name" value="ARAC-FAMILY TRANSCRIPTIONAL REGULATOR"/>
    <property type="match status" value="1"/>
</dbReference>
<evidence type="ECO:0000256" key="3">
    <source>
        <dbReference type="ARBA" id="ARBA00023163"/>
    </source>
</evidence>
<feature type="domain" description="HTH araC/xylS-type" evidence="4">
    <location>
        <begin position="151"/>
        <end position="253"/>
    </location>
</feature>
<dbReference type="Pfam" id="PF12833">
    <property type="entry name" value="HTH_18"/>
    <property type="match status" value="1"/>
</dbReference>
<dbReference type="GO" id="GO:0003700">
    <property type="term" value="F:DNA-binding transcription factor activity"/>
    <property type="evidence" value="ECO:0007669"/>
    <property type="project" value="InterPro"/>
</dbReference>
<evidence type="ECO:0000313" key="5">
    <source>
        <dbReference type="EMBL" id="AYM74148.1"/>
    </source>
</evidence>